<protein>
    <submittedName>
        <fullName evidence="10">ATPase, P-type (Transporting), HAD superfamily, subfamily IC</fullName>
    </submittedName>
</protein>
<dbReference type="SFLD" id="SFLDF00027">
    <property type="entry name" value="p-type_atpase"/>
    <property type="match status" value="1"/>
</dbReference>
<feature type="transmembrane region" description="Helical" evidence="8">
    <location>
        <begin position="765"/>
        <end position="786"/>
    </location>
</feature>
<dbReference type="HOGENOM" id="CLU_002360_1_1_9"/>
<dbReference type="Gene3D" id="1.20.1110.10">
    <property type="entry name" value="Calcium-transporting ATPase, transmembrane domain"/>
    <property type="match status" value="1"/>
</dbReference>
<organism evidence="10 11">
    <name type="scientific">Lachnoclostridium phytofermentans (strain ATCC 700394 / DSM 18823 / ISDg)</name>
    <name type="common">Clostridium phytofermentans</name>
    <dbReference type="NCBI Taxonomy" id="357809"/>
    <lineage>
        <taxon>Bacteria</taxon>
        <taxon>Bacillati</taxon>
        <taxon>Bacillota</taxon>
        <taxon>Clostridia</taxon>
        <taxon>Lachnospirales</taxon>
        <taxon>Lachnospiraceae</taxon>
    </lineage>
</organism>
<dbReference type="InterPro" id="IPR001757">
    <property type="entry name" value="P_typ_ATPase"/>
</dbReference>
<evidence type="ECO:0000313" key="11">
    <source>
        <dbReference type="Proteomes" id="UP000000370"/>
    </source>
</evidence>
<gene>
    <name evidence="10" type="ordered locus">Cphy_1804</name>
</gene>
<dbReference type="RefSeq" id="WP_012199827.1">
    <property type="nucleotide sequence ID" value="NC_010001.1"/>
</dbReference>
<dbReference type="Gene3D" id="3.40.1110.10">
    <property type="entry name" value="Calcium-transporting ATPase, cytoplasmic domain N"/>
    <property type="match status" value="1"/>
</dbReference>
<dbReference type="PRINTS" id="PR00120">
    <property type="entry name" value="HATPASE"/>
</dbReference>
<evidence type="ECO:0000256" key="6">
    <source>
        <dbReference type="ARBA" id="ARBA00022989"/>
    </source>
</evidence>
<dbReference type="SFLD" id="SFLDS00003">
    <property type="entry name" value="Haloacid_Dehalogenase"/>
    <property type="match status" value="1"/>
</dbReference>
<dbReference type="InterPro" id="IPR008250">
    <property type="entry name" value="ATPase_P-typ_transduc_dom_A_sf"/>
</dbReference>
<evidence type="ECO:0000313" key="10">
    <source>
        <dbReference type="EMBL" id="ABX42173.1"/>
    </source>
</evidence>
<sequence length="843" mass="93606">MSQFKKSFVESAVKNYSPNGLTSDQVKTKLELFGENSFVKEKLTSWKTFCKQFINPLNFILIFAAVLSAFMEDYSGTIIIMTIVILNSVLSFVQEYRSGKAVEKLSELIERKVLVIRDSEQVLIDVHQLVPGDTIILRAGDIVPADLKIMESSNLSVNESQLTGESVPVSKGCAHKDLNTTLLFSGSVIERGQCQCVVYATGNQTELGKIALLSKDTKKVTQYQKSLTEFSFSILRMIGATIVLMLSAKIISIHSANDLAEVMLFTIALAMTVVPEALPMITTINLSYGALQLAKQKVIVKRLSAIEDLGRVNILCTDKTGTLTQDCLTIKEIISEDKEFFQKLAYASIEDLNVKNKKYVTSFDRAFLQYIPKSIKAQVEDWVQVNSLPFDPAARRRRVIVKNPYENTSYLVVIGSPETLLSLSQTNDSQNFNQLIVQSGKQGMRQLAIAYKQIDYCSEFDILSNEKDLIFLGFAKLLDPLRKTAKATINQAKELGITVKILTGDSLEVAAYIGKEIGLVQDGEKIYSGNEVEKMTDLQLDKAIKECSVFARVTPEQKYNIIKRLKLNNVVGYQGDGINDAPSLKLADVAVAVHNATDVAKDSADIVLLEDELKVIVDGIRYGRSIFVNINKYIKHAMIGNIGNFFSLAFFYVAFSADVPMLPIQLLIGNLIQDMPLMSVFSDSVDDEEVSKPQVVSQVKSLMKTSLGLGIFTAVYYLAYFMLVGTEANALTQTNLFLFYNFTQLLVIISVRSKNFFWKGTKPSRLLLGSVVFFMALSVALTYIPFTADFMGFTPLPLTDFATLSIVTGVFIFLLDLAKVALNSFQTNILARKANNLVRSTKI</sequence>
<dbReference type="SUPFAM" id="SSF56784">
    <property type="entry name" value="HAD-like"/>
    <property type="match status" value="1"/>
</dbReference>
<dbReference type="SUPFAM" id="SSF81665">
    <property type="entry name" value="Calcium ATPase, transmembrane domain M"/>
    <property type="match status" value="1"/>
</dbReference>
<dbReference type="InterPro" id="IPR006068">
    <property type="entry name" value="ATPase_P-typ_cation-transptr_C"/>
</dbReference>
<dbReference type="SUPFAM" id="SSF81653">
    <property type="entry name" value="Calcium ATPase, transduction domain A"/>
    <property type="match status" value="1"/>
</dbReference>
<reference evidence="11" key="1">
    <citation type="submission" date="2007-11" db="EMBL/GenBank/DDBJ databases">
        <title>Complete genome sequence of Clostridium phytofermentans ISDg.</title>
        <authorList>
            <person name="Leschine S.B."/>
            <person name="Warnick T.A."/>
            <person name="Blanchard J.L."/>
            <person name="Schnell D.J."/>
            <person name="Petit E.L."/>
            <person name="LaTouf W.G."/>
            <person name="Copeland A."/>
            <person name="Lucas S."/>
            <person name="Lapidus A."/>
            <person name="Barry K."/>
            <person name="Glavina del Rio T."/>
            <person name="Dalin E."/>
            <person name="Tice H."/>
            <person name="Pitluck S."/>
            <person name="Kiss H."/>
            <person name="Brettin T."/>
            <person name="Bruce D."/>
            <person name="Detter J.C."/>
            <person name="Han C."/>
            <person name="Kuske C."/>
            <person name="Schmutz J."/>
            <person name="Larimer F."/>
            <person name="Land M."/>
            <person name="Hauser L."/>
            <person name="Kyrpides N."/>
            <person name="Kim E.A."/>
            <person name="Richardson P."/>
        </authorList>
    </citation>
    <scope>NUCLEOTIDE SEQUENCE [LARGE SCALE GENOMIC DNA]</scope>
    <source>
        <strain evidence="11">ATCC 700394 / DSM 18823 / ISDg</strain>
    </source>
</reference>
<keyword evidence="7 8" id="KW-0472">Membrane</keyword>
<dbReference type="InterPro" id="IPR044492">
    <property type="entry name" value="P_typ_ATPase_HD_dom"/>
</dbReference>
<keyword evidence="4" id="KW-0067">ATP-binding</keyword>
<accession>A9KSE1</accession>
<dbReference type="Proteomes" id="UP000000370">
    <property type="component" value="Chromosome"/>
</dbReference>
<evidence type="ECO:0000256" key="8">
    <source>
        <dbReference type="SAM" id="Phobius"/>
    </source>
</evidence>
<keyword evidence="5" id="KW-1278">Translocase</keyword>
<dbReference type="Pfam" id="PF00690">
    <property type="entry name" value="Cation_ATPase_N"/>
    <property type="match status" value="1"/>
</dbReference>
<evidence type="ECO:0000259" key="9">
    <source>
        <dbReference type="SMART" id="SM00831"/>
    </source>
</evidence>
<dbReference type="Pfam" id="PF00689">
    <property type="entry name" value="Cation_ATPase_C"/>
    <property type="match status" value="1"/>
</dbReference>
<keyword evidence="11" id="KW-1185">Reference proteome</keyword>
<dbReference type="SFLD" id="SFLDG00002">
    <property type="entry name" value="C1.7:_P-type_atpase_like"/>
    <property type="match status" value="1"/>
</dbReference>
<dbReference type="PANTHER" id="PTHR42861">
    <property type="entry name" value="CALCIUM-TRANSPORTING ATPASE"/>
    <property type="match status" value="1"/>
</dbReference>
<feature type="transmembrane region" description="Helical" evidence="8">
    <location>
        <begin position="234"/>
        <end position="256"/>
    </location>
</feature>
<dbReference type="Gene3D" id="2.70.150.10">
    <property type="entry name" value="Calcium-transporting ATPase, cytoplasmic transduction domain A"/>
    <property type="match status" value="1"/>
</dbReference>
<dbReference type="InterPro" id="IPR023299">
    <property type="entry name" value="ATPase_P-typ_cyto_dom_N"/>
</dbReference>
<dbReference type="EMBL" id="CP000885">
    <property type="protein sequence ID" value="ABX42173.1"/>
    <property type="molecule type" value="Genomic_DNA"/>
</dbReference>
<dbReference type="GO" id="GO:0016020">
    <property type="term" value="C:membrane"/>
    <property type="evidence" value="ECO:0007669"/>
    <property type="project" value="UniProtKB-SubCell"/>
</dbReference>
<dbReference type="KEGG" id="cpy:Cphy_1804"/>
<dbReference type="OrthoDB" id="9760364at2"/>
<dbReference type="PRINTS" id="PR00119">
    <property type="entry name" value="CATATPASE"/>
</dbReference>
<dbReference type="InterPro" id="IPR023214">
    <property type="entry name" value="HAD_sf"/>
</dbReference>
<dbReference type="NCBIfam" id="TIGR01494">
    <property type="entry name" value="ATPase_P-type"/>
    <property type="match status" value="2"/>
</dbReference>
<name>A9KSE1_LACP7</name>
<dbReference type="InterPro" id="IPR004014">
    <property type="entry name" value="ATPase_P-typ_cation-transptr_N"/>
</dbReference>
<dbReference type="GO" id="GO:0005524">
    <property type="term" value="F:ATP binding"/>
    <property type="evidence" value="ECO:0007669"/>
    <property type="project" value="UniProtKB-KW"/>
</dbReference>
<dbReference type="InterPro" id="IPR059000">
    <property type="entry name" value="ATPase_P-type_domA"/>
</dbReference>
<keyword evidence="3" id="KW-0547">Nucleotide-binding</keyword>
<evidence type="ECO:0000256" key="7">
    <source>
        <dbReference type="ARBA" id="ARBA00023136"/>
    </source>
</evidence>
<feature type="transmembrane region" description="Helical" evidence="8">
    <location>
        <begin position="801"/>
        <end position="822"/>
    </location>
</feature>
<feature type="transmembrane region" description="Helical" evidence="8">
    <location>
        <begin position="702"/>
        <end position="723"/>
    </location>
</feature>
<keyword evidence="6 8" id="KW-1133">Transmembrane helix</keyword>
<feature type="transmembrane region" description="Helical" evidence="8">
    <location>
        <begin position="735"/>
        <end position="753"/>
    </location>
</feature>
<feature type="transmembrane region" description="Helical" evidence="8">
    <location>
        <begin position="262"/>
        <end position="288"/>
    </location>
</feature>
<evidence type="ECO:0000256" key="4">
    <source>
        <dbReference type="ARBA" id="ARBA00022840"/>
    </source>
</evidence>
<evidence type="ECO:0000256" key="3">
    <source>
        <dbReference type="ARBA" id="ARBA00022741"/>
    </source>
</evidence>
<evidence type="ECO:0000256" key="5">
    <source>
        <dbReference type="ARBA" id="ARBA00022967"/>
    </source>
</evidence>
<dbReference type="AlphaFoldDB" id="A9KSE1"/>
<feature type="domain" description="Cation-transporting P-type ATPase N-terminal" evidence="9">
    <location>
        <begin position="3"/>
        <end position="73"/>
    </location>
</feature>
<dbReference type="SMART" id="SM00831">
    <property type="entry name" value="Cation_ATPase_N"/>
    <property type="match status" value="1"/>
</dbReference>
<dbReference type="eggNOG" id="COG0474">
    <property type="taxonomic scope" value="Bacteria"/>
</dbReference>
<proteinExistence type="predicted"/>
<feature type="transmembrane region" description="Helical" evidence="8">
    <location>
        <begin position="53"/>
        <end position="71"/>
    </location>
</feature>
<dbReference type="Gene3D" id="3.40.50.1000">
    <property type="entry name" value="HAD superfamily/HAD-like"/>
    <property type="match status" value="1"/>
</dbReference>
<dbReference type="Pfam" id="PF00702">
    <property type="entry name" value="Hydrolase"/>
    <property type="match status" value="1"/>
</dbReference>
<evidence type="ECO:0000256" key="1">
    <source>
        <dbReference type="ARBA" id="ARBA00004141"/>
    </source>
</evidence>
<dbReference type="PROSITE" id="PS00154">
    <property type="entry name" value="ATPASE_E1_E2"/>
    <property type="match status" value="1"/>
</dbReference>
<comment type="subcellular location">
    <subcellularLocation>
        <location evidence="1">Membrane</location>
        <topology evidence="1">Multi-pass membrane protein</topology>
    </subcellularLocation>
</comment>
<dbReference type="InterPro" id="IPR036412">
    <property type="entry name" value="HAD-like_sf"/>
</dbReference>
<dbReference type="InterPro" id="IPR023298">
    <property type="entry name" value="ATPase_P-typ_TM_dom_sf"/>
</dbReference>
<dbReference type="InterPro" id="IPR018303">
    <property type="entry name" value="ATPase_P-typ_P_site"/>
</dbReference>
<keyword evidence="2 8" id="KW-0812">Transmembrane</keyword>
<evidence type="ECO:0000256" key="2">
    <source>
        <dbReference type="ARBA" id="ARBA00022692"/>
    </source>
</evidence>
<dbReference type="GO" id="GO:0016887">
    <property type="term" value="F:ATP hydrolysis activity"/>
    <property type="evidence" value="ECO:0007669"/>
    <property type="project" value="InterPro"/>
</dbReference>
<feature type="transmembrane region" description="Helical" evidence="8">
    <location>
        <begin position="77"/>
        <end position="96"/>
    </location>
</feature>
<dbReference type="Pfam" id="PF00122">
    <property type="entry name" value="E1-E2_ATPase"/>
    <property type="match status" value="1"/>
</dbReference>